<evidence type="ECO:0000313" key="2">
    <source>
        <dbReference type="EMBL" id="JAP20771.1"/>
    </source>
</evidence>
<feature type="region of interest" description="Disordered" evidence="1">
    <location>
        <begin position="49"/>
        <end position="68"/>
    </location>
</feature>
<dbReference type="AlphaFoldDB" id="A0A0V0HKX8"/>
<evidence type="ECO:0000256" key="1">
    <source>
        <dbReference type="SAM" id="MobiDB-lite"/>
    </source>
</evidence>
<proteinExistence type="predicted"/>
<organism evidence="2">
    <name type="scientific">Solanum chacoense</name>
    <name type="common">Chaco potato</name>
    <dbReference type="NCBI Taxonomy" id="4108"/>
    <lineage>
        <taxon>Eukaryota</taxon>
        <taxon>Viridiplantae</taxon>
        <taxon>Streptophyta</taxon>
        <taxon>Embryophyta</taxon>
        <taxon>Tracheophyta</taxon>
        <taxon>Spermatophyta</taxon>
        <taxon>Magnoliopsida</taxon>
        <taxon>eudicotyledons</taxon>
        <taxon>Gunneridae</taxon>
        <taxon>Pentapetalae</taxon>
        <taxon>asterids</taxon>
        <taxon>lamiids</taxon>
        <taxon>Solanales</taxon>
        <taxon>Solanaceae</taxon>
        <taxon>Solanoideae</taxon>
        <taxon>Solaneae</taxon>
        <taxon>Solanum</taxon>
    </lineage>
</organism>
<sequence>MLQKPRSKTSKSHSMLQHTSIPPHQHGTTLEAVVINPKYWSLARKEGITRSSPPIHTHHHEFTHSCSI</sequence>
<feature type="region of interest" description="Disordered" evidence="1">
    <location>
        <begin position="1"/>
        <end position="28"/>
    </location>
</feature>
<accession>A0A0V0HKX8</accession>
<feature type="compositionally biased region" description="Polar residues" evidence="1">
    <location>
        <begin position="12"/>
        <end position="28"/>
    </location>
</feature>
<protein>
    <submittedName>
        <fullName evidence="2">Putative ovule protein</fullName>
    </submittedName>
</protein>
<feature type="compositionally biased region" description="Basic residues" evidence="1">
    <location>
        <begin position="1"/>
        <end position="11"/>
    </location>
</feature>
<dbReference type="EMBL" id="GEDG01018462">
    <property type="protein sequence ID" value="JAP20771.1"/>
    <property type="molecule type" value="Transcribed_RNA"/>
</dbReference>
<reference evidence="2" key="1">
    <citation type="submission" date="2015-12" db="EMBL/GenBank/DDBJ databases">
        <title>Gene expression during late stages of embryo sac development: a critical building block for successful pollen-pistil interactions.</title>
        <authorList>
            <person name="Liu Y."/>
            <person name="Joly V."/>
            <person name="Sabar M."/>
            <person name="Matton D.P."/>
        </authorList>
    </citation>
    <scope>NUCLEOTIDE SEQUENCE</scope>
</reference>
<name>A0A0V0HKX8_SOLCH</name>